<feature type="region of interest" description="Disordered" evidence="5">
    <location>
        <begin position="805"/>
        <end position="933"/>
    </location>
</feature>
<protein>
    <recommendedName>
        <fullName evidence="1">Nucleolar protein 9</fullName>
    </recommendedName>
    <alternativeName>
        <fullName evidence="3 4">Pumilio domain-containing protein NOP9</fullName>
    </alternativeName>
</protein>
<evidence type="ECO:0000256" key="3">
    <source>
        <dbReference type="ARBA" id="ARBA00030932"/>
    </source>
</evidence>
<dbReference type="PANTHER" id="PTHR13102:SF0">
    <property type="entry name" value="NUCLEOLAR PROTEIN 9"/>
    <property type="match status" value="1"/>
</dbReference>
<dbReference type="GO" id="GO:0000472">
    <property type="term" value="P:endonucleolytic cleavage to generate mature 5'-end of SSU-rRNA from (SSU-rRNA, 5.8S rRNA, LSU-rRNA)"/>
    <property type="evidence" value="ECO:0007669"/>
    <property type="project" value="TreeGrafter"/>
</dbReference>
<proteinExistence type="predicted"/>
<dbReference type="GO" id="GO:0005730">
    <property type="term" value="C:nucleolus"/>
    <property type="evidence" value="ECO:0007669"/>
    <property type="project" value="TreeGrafter"/>
</dbReference>
<feature type="compositionally biased region" description="Basic residues" evidence="5">
    <location>
        <begin position="148"/>
        <end position="157"/>
    </location>
</feature>
<dbReference type="InterPro" id="IPR016024">
    <property type="entry name" value="ARM-type_fold"/>
</dbReference>
<dbReference type="Pfam" id="PF22493">
    <property type="entry name" value="PUF_NOP9"/>
    <property type="match status" value="1"/>
</dbReference>
<evidence type="ECO:0000313" key="7">
    <source>
        <dbReference type="Proteomes" id="UP000054144"/>
    </source>
</evidence>
<keyword evidence="2" id="KW-0677">Repeat</keyword>
<feature type="compositionally biased region" description="Basic and acidic residues" evidence="5">
    <location>
        <begin position="828"/>
        <end position="842"/>
    </location>
</feature>
<name>A0A0D7ACM4_9AGAR</name>
<dbReference type="GO" id="GO:0000056">
    <property type="term" value="P:ribosomal small subunit export from nucleus"/>
    <property type="evidence" value="ECO:0007669"/>
    <property type="project" value="TreeGrafter"/>
</dbReference>
<dbReference type="AlphaFoldDB" id="A0A0D7ACM4"/>
<dbReference type="GO" id="GO:0000480">
    <property type="term" value="P:endonucleolytic cleavage in 5'-ETS of tricistronic rRNA transcript (SSU-rRNA, 5.8S rRNA, LSU-rRNA)"/>
    <property type="evidence" value="ECO:0007669"/>
    <property type="project" value="TreeGrafter"/>
</dbReference>
<dbReference type="SMART" id="SM00025">
    <property type="entry name" value="Pumilio"/>
    <property type="match status" value="5"/>
</dbReference>
<gene>
    <name evidence="6" type="ORF">FISHEDRAFT_58727</name>
</gene>
<keyword evidence="7" id="KW-1185">Reference proteome</keyword>
<feature type="compositionally biased region" description="Basic and acidic residues" evidence="5">
    <location>
        <begin position="891"/>
        <end position="905"/>
    </location>
</feature>
<evidence type="ECO:0000313" key="6">
    <source>
        <dbReference type="EMBL" id="KIY48757.1"/>
    </source>
</evidence>
<dbReference type="Gene3D" id="1.25.10.10">
    <property type="entry name" value="Leucine-rich Repeat Variant"/>
    <property type="match status" value="3"/>
</dbReference>
<dbReference type="OrthoDB" id="392571at2759"/>
<dbReference type="PANTHER" id="PTHR13102">
    <property type="entry name" value="NUCLEOLAR PROTEIN 9"/>
    <property type="match status" value="1"/>
</dbReference>
<dbReference type="SUPFAM" id="SSF48371">
    <property type="entry name" value="ARM repeat"/>
    <property type="match status" value="1"/>
</dbReference>
<dbReference type="Proteomes" id="UP000054144">
    <property type="component" value="Unassembled WGS sequence"/>
</dbReference>
<evidence type="ECO:0000256" key="1">
    <source>
        <dbReference type="ARBA" id="ARBA00016427"/>
    </source>
</evidence>
<evidence type="ECO:0000256" key="5">
    <source>
        <dbReference type="SAM" id="MobiDB-lite"/>
    </source>
</evidence>
<organism evidence="6 7">
    <name type="scientific">Fistulina hepatica ATCC 64428</name>
    <dbReference type="NCBI Taxonomy" id="1128425"/>
    <lineage>
        <taxon>Eukaryota</taxon>
        <taxon>Fungi</taxon>
        <taxon>Dikarya</taxon>
        <taxon>Basidiomycota</taxon>
        <taxon>Agaricomycotina</taxon>
        <taxon>Agaricomycetes</taxon>
        <taxon>Agaricomycetidae</taxon>
        <taxon>Agaricales</taxon>
        <taxon>Fistulinaceae</taxon>
        <taxon>Fistulina</taxon>
    </lineage>
</organism>
<dbReference type="InterPro" id="IPR040000">
    <property type="entry name" value="NOP9"/>
</dbReference>
<dbReference type="GO" id="GO:0000447">
    <property type="term" value="P:endonucleolytic cleavage in ITS1 to separate SSU-rRNA from 5.8S rRNA and LSU-rRNA from tricistronic rRNA transcript (SSU-rRNA, 5.8S rRNA, LSU-rRNA)"/>
    <property type="evidence" value="ECO:0007669"/>
    <property type="project" value="TreeGrafter"/>
</dbReference>
<dbReference type="InterPro" id="IPR001313">
    <property type="entry name" value="Pumilio_RNA-bd_rpt"/>
</dbReference>
<dbReference type="InterPro" id="IPR011989">
    <property type="entry name" value="ARM-like"/>
</dbReference>
<accession>A0A0D7ACM4</accession>
<feature type="region of interest" description="Disordered" evidence="5">
    <location>
        <begin position="148"/>
        <end position="183"/>
    </location>
</feature>
<feature type="compositionally biased region" description="Basic and acidic residues" evidence="5">
    <location>
        <begin position="158"/>
        <end position="171"/>
    </location>
</feature>
<evidence type="ECO:0000256" key="2">
    <source>
        <dbReference type="ARBA" id="ARBA00022737"/>
    </source>
</evidence>
<dbReference type="GO" id="GO:0003723">
    <property type="term" value="F:RNA binding"/>
    <property type="evidence" value="ECO:0007669"/>
    <property type="project" value="InterPro"/>
</dbReference>
<dbReference type="GO" id="GO:0030688">
    <property type="term" value="C:preribosome, small subunit precursor"/>
    <property type="evidence" value="ECO:0007669"/>
    <property type="project" value="TreeGrafter"/>
</dbReference>
<reference evidence="6 7" key="1">
    <citation type="journal article" date="2015" name="Fungal Genet. Biol.">
        <title>Evolution of novel wood decay mechanisms in Agaricales revealed by the genome sequences of Fistulina hepatica and Cylindrobasidium torrendii.</title>
        <authorList>
            <person name="Floudas D."/>
            <person name="Held B.W."/>
            <person name="Riley R."/>
            <person name="Nagy L.G."/>
            <person name="Koehler G."/>
            <person name="Ransdell A.S."/>
            <person name="Younus H."/>
            <person name="Chow J."/>
            <person name="Chiniquy J."/>
            <person name="Lipzen A."/>
            <person name="Tritt A."/>
            <person name="Sun H."/>
            <person name="Haridas S."/>
            <person name="LaButti K."/>
            <person name="Ohm R.A."/>
            <person name="Kues U."/>
            <person name="Blanchette R.A."/>
            <person name="Grigoriev I.V."/>
            <person name="Minto R.E."/>
            <person name="Hibbett D.S."/>
        </authorList>
    </citation>
    <scope>NUCLEOTIDE SEQUENCE [LARGE SCALE GENOMIC DNA]</scope>
    <source>
        <strain evidence="6 7">ATCC 64428</strain>
    </source>
</reference>
<dbReference type="GO" id="GO:0030686">
    <property type="term" value="C:90S preribosome"/>
    <property type="evidence" value="ECO:0007669"/>
    <property type="project" value="TreeGrafter"/>
</dbReference>
<sequence>MAICSSVGRHWKSTNRVGASLTCVATLSGHDGAPFNNLGIEPEGCRHVKVLGQEIKTEAQCIATRLEVAVVASQSTIDGLSAKARQAVQWGNALPTCRITEANNQVVAEKAVTSWVKSWNAKRQTRPALQRGWPPIADGHRAVMPKELRKRGKKNKKKQEERIHDTRRVGSDGHGGAQKGIDDEYTQNDAGPSWIAQSNEHAEDDAYNPEAPFGYVDPDIKAYFRTVDTQIRDWQNADTAEATPEGVIGPSSDIAPLLIRANAALQEMRGKEAQLATDPDCSVILERMLYSMDDFVRRVFMDSLSGSYDTLFRHRFASHVSQTLFSVATETVAREARFLFEQTAGVLPKLPESIDGGELRTLAQLVQHIVEEINPSFTDLIADPFASHVVRALLLLLCPFSVVATRGSGLRSKKSASWKAKQGEMKSMFVDDKVKQKADTSSLAVPEAFGAIARRLVHAIRDTLDGNEVRAMAASQVASPCLQILIEVEAEQGLTNDTDSLMDRVTMGLVSCPSSSEPSDYVGTLLRDETSSHMLEIVIARSPPATFDSMWRLYFVGSLTRLSCHPIANFVVSRAVERCSGQQLDSFCDELEETWPKVINARRVNVLRSAIDRTAALHVAEDRVCGATFVAFDLNTPEARKLLVARLLHLDAAPPQKGAEDTEPSLQNALVLQSLLRLSDPHCQVVIDSIESLSLEDRLKIAHHPISSRVLDAVIESPTVPPKLKRQFVLSWMDHWHELVDDRIGSRVGDRLWAFADTYLKEKIARSLFPHEYFLVGSHYGKFFLRKVNLNLLKRAPEEWKNQMLRTKDPAPQATPAQTKELPSAKDANVEGRPVEPKKDAEAELQVDIPPRSAKKRRRHEDEIDHLFNSSTKTKGMKKAKLETALVDATEDAHSAKDKAKEKAQDSALQAVLSAIQAAPKDEGKRHKKRRKQ</sequence>
<dbReference type="EMBL" id="KN881819">
    <property type="protein sequence ID" value="KIY48757.1"/>
    <property type="molecule type" value="Genomic_DNA"/>
</dbReference>
<evidence type="ECO:0000256" key="4">
    <source>
        <dbReference type="ARBA" id="ARBA00031929"/>
    </source>
</evidence>